<dbReference type="GO" id="GO:0006546">
    <property type="term" value="P:glycine catabolic process"/>
    <property type="evidence" value="ECO:0007669"/>
    <property type="project" value="InterPro"/>
</dbReference>
<proteinExistence type="inferred from homology"/>
<evidence type="ECO:0000259" key="9">
    <source>
        <dbReference type="Pfam" id="PF08669"/>
    </source>
</evidence>
<dbReference type="PIRSF" id="PIRSF006487">
    <property type="entry name" value="GcvT"/>
    <property type="match status" value="1"/>
</dbReference>
<dbReference type="NCBIfam" id="TIGR00528">
    <property type="entry name" value="gcvT"/>
    <property type="match status" value="1"/>
</dbReference>
<dbReference type="Gene3D" id="3.30.1360.120">
    <property type="entry name" value="Probable tRNA modification gtpase trme, domain 1"/>
    <property type="match status" value="1"/>
</dbReference>
<dbReference type="SUPFAM" id="SSF103025">
    <property type="entry name" value="Folate-binding domain"/>
    <property type="match status" value="1"/>
</dbReference>
<evidence type="ECO:0000256" key="3">
    <source>
        <dbReference type="ARBA" id="ARBA00022576"/>
    </source>
</evidence>
<comment type="similarity">
    <text evidence="1">Belongs to the GcvT family.</text>
</comment>
<dbReference type="InterPro" id="IPR006223">
    <property type="entry name" value="GcvT"/>
</dbReference>
<evidence type="ECO:0000259" key="8">
    <source>
        <dbReference type="Pfam" id="PF01571"/>
    </source>
</evidence>
<gene>
    <name evidence="10" type="ORF">AXF13_10605</name>
</gene>
<dbReference type="GO" id="GO:0005960">
    <property type="term" value="C:glycine cleavage complex"/>
    <property type="evidence" value="ECO:0007669"/>
    <property type="project" value="InterPro"/>
</dbReference>
<dbReference type="STRING" id="44742.AXF13_10605"/>
<evidence type="ECO:0000313" key="11">
    <source>
        <dbReference type="Proteomes" id="UP000069241"/>
    </source>
</evidence>
<sequence>MSELRTPLTSWHEAHGAKMAPFAGWLMPIQYEGILIEHQHTRQHAGLFDICHMGEFRIEGPGADEALSRAVSHNLATLAPGKCRYGFLLNAEGGVLDDCIIYRFGPDAFMIVVNAACAAGDFAALRERLPQGVALTDLSAVTAKVDLQGPESVDVLEAALNENFHDLPYFGFRETTFDGAPLLVSRTGYTGELGFELYLPWDKAEAFWTALLKDERVKPVGLGARDTLRLEAGLPLYGHDLDDKHSPAEAGMGRMLTSTADYVGKEGAQRVREVLVPLRIEGRRSARHGDVLALPGGPEVGRVTSGSFAPSLGCVIAFAWVDAAQAEHADFVVRTARSELAARRADLPFYKEGTARKKLQ</sequence>
<comment type="catalytic activity">
    <reaction evidence="6">
        <text>N(6)-[(R)-S(8)-aminomethyldihydrolipoyl]-L-lysyl-[protein] + (6S)-5,6,7,8-tetrahydrofolate = N(6)-[(R)-dihydrolipoyl]-L-lysyl-[protein] + (6R)-5,10-methylene-5,6,7,8-tetrahydrofolate + NH4(+)</text>
        <dbReference type="Rhea" id="RHEA:16945"/>
        <dbReference type="Rhea" id="RHEA-COMP:10475"/>
        <dbReference type="Rhea" id="RHEA-COMP:10492"/>
        <dbReference type="ChEBI" id="CHEBI:15636"/>
        <dbReference type="ChEBI" id="CHEBI:28938"/>
        <dbReference type="ChEBI" id="CHEBI:57453"/>
        <dbReference type="ChEBI" id="CHEBI:83100"/>
        <dbReference type="ChEBI" id="CHEBI:83143"/>
        <dbReference type="EC" id="2.1.2.10"/>
    </reaction>
</comment>
<feature type="binding site" evidence="7">
    <location>
        <position position="196"/>
    </location>
    <ligand>
        <name>substrate</name>
    </ligand>
</feature>
<accession>A0A0X8JKP1</accession>
<dbReference type="AlphaFoldDB" id="A0A0X8JKP1"/>
<evidence type="ECO:0000256" key="7">
    <source>
        <dbReference type="PIRSR" id="PIRSR006487-1"/>
    </source>
</evidence>
<protein>
    <recommendedName>
        <fullName evidence="2">aminomethyltransferase</fullName>
        <ecNumber evidence="2">2.1.2.10</ecNumber>
    </recommendedName>
    <alternativeName>
        <fullName evidence="5">Glycine cleavage system T protein</fullName>
    </alternativeName>
</protein>
<dbReference type="GO" id="GO:0004047">
    <property type="term" value="F:aminomethyltransferase activity"/>
    <property type="evidence" value="ECO:0007669"/>
    <property type="project" value="UniProtKB-EC"/>
</dbReference>
<feature type="domain" description="GCVT N-terminal" evidence="8">
    <location>
        <begin position="8"/>
        <end position="256"/>
    </location>
</feature>
<dbReference type="Pfam" id="PF08669">
    <property type="entry name" value="GCV_T_C"/>
    <property type="match status" value="1"/>
</dbReference>
<dbReference type="InterPro" id="IPR006222">
    <property type="entry name" value="GCVT_N"/>
</dbReference>
<dbReference type="EMBL" id="CP014229">
    <property type="protein sequence ID" value="AMD90532.1"/>
    <property type="molecule type" value="Genomic_DNA"/>
</dbReference>
<dbReference type="EC" id="2.1.2.10" evidence="2"/>
<dbReference type="InterPro" id="IPR029043">
    <property type="entry name" value="GcvT/YgfZ_C"/>
</dbReference>
<evidence type="ECO:0000256" key="5">
    <source>
        <dbReference type="ARBA" id="ARBA00031395"/>
    </source>
</evidence>
<dbReference type="PANTHER" id="PTHR43757:SF2">
    <property type="entry name" value="AMINOMETHYLTRANSFERASE, MITOCHONDRIAL"/>
    <property type="match status" value="1"/>
</dbReference>
<dbReference type="FunFam" id="3.30.70.1400:FF:000001">
    <property type="entry name" value="Aminomethyltransferase"/>
    <property type="match status" value="1"/>
</dbReference>
<dbReference type="InterPro" id="IPR013977">
    <property type="entry name" value="GcvT_C"/>
</dbReference>
<feature type="domain" description="Aminomethyltransferase C-terminal" evidence="9">
    <location>
        <begin position="275"/>
        <end position="351"/>
    </location>
</feature>
<dbReference type="NCBIfam" id="NF001567">
    <property type="entry name" value="PRK00389.1"/>
    <property type="match status" value="1"/>
</dbReference>
<dbReference type="SUPFAM" id="SSF101790">
    <property type="entry name" value="Aminomethyltransferase beta-barrel domain"/>
    <property type="match status" value="1"/>
</dbReference>
<dbReference type="Proteomes" id="UP000069241">
    <property type="component" value="Chromosome"/>
</dbReference>
<dbReference type="GO" id="GO:0008483">
    <property type="term" value="F:transaminase activity"/>
    <property type="evidence" value="ECO:0007669"/>
    <property type="project" value="UniProtKB-KW"/>
</dbReference>
<keyword evidence="11" id="KW-1185">Reference proteome</keyword>
<keyword evidence="3" id="KW-0032">Aminotransferase</keyword>
<dbReference type="Pfam" id="PF01571">
    <property type="entry name" value="GCV_T"/>
    <property type="match status" value="1"/>
</dbReference>
<keyword evidence="4" id="KW-0808">Transferase</keyword>
<reference evidence="11" key="1">
    <citation type="submission" date="2016-02" db="EMBL/GenBank/DDBJ databases">
        <authorList>
            <person name="Holder M.E."/>
            <person name="Ajami N.J."/>
            <person name="Petrosino J.F."/>
        </authorList>
    </citation>
    <scope>NUCLEOTIDE SEQUENCE [LARGE SCALE GENOMIC DNA]</scope>
    <source>
        <strain evidence="11">CCUG 45958</strain>
    </source>
</reference>
<dbReference type="InterPro" id="IPR027266">
    <property type="entry name" value="TrmE/GcvT-like"/>
</dbReference>
<dbReference type="PANTHER" id="PTHR43757">
    <property type="entry name" value="AMINOMETHYLTRANSFERASE"/>
    <property type="match status" value="1"/>
</dbReference>
<evidence type="ECO:0000256" key="2">
    <source>
        <dbReference type="ARBA" id="ARBA00012616"/>
    </source>
</evidence>
<evidence type="ECO:0000256" key="6">
    <source>
        <dbReference type="ARBA" id="ARBA00047665"/>
    </source>
</evidence>
<dbReference type="InterPro" id="IPR028896">
    <property type="entry name" value="GcvT/YgfZ/DmdA"/>
</dbReference>
<evidence type="ECO:0000313" key="10">
    <source>
        <dbReference type="EMBL" id="AMD90532.1"/>
    </source>
</evidence>
<dbReference type="GO" id="GO:0005829">
    <property type="term" value="C:cytosol"/>
    <property type="evidence" value="ECO:0007669"/>
    <property type="project" value="TreeGrafter"/>
</dbReference>
<name>A0A0X8JKP1_9BACT</name>
<dbReference type="KEGG" id="dfi:AXF13_10605"/>
<dbReference type="RefSeq" id="WP_062253161.1">
    <property type="nucleotide sequence ID" value="NZ_CP014229.1"/>
</dbReference>
<evidence type="ECO:0000256" key="1">
    <source>
        <dbReference type="ARBA" id="ARBA00008609"/>
    </source>
</evidence>
<evidence type="ECO:0000256" key="4">
    <source>
        <dbReference type="ARBA" id="ARBA00022679"/>
    </source>
</evidence>
<organism evidence="10 11">
    <name type="scientific">Desulfovibrio fairfieldensis</name>
    <dbReference type="NCBI Taxonomy" id="44742"/>
    <lineage>
        <taxon>Bacteria</taxon>
        <taxon>Pseudomonadati</taxon>
        <taxon>Thermodesulfobacteriota</taxon>
        <taxon>Desulfovibrionia</taxon>
        <taxon>Desulfovibrionales</taxon>
        <taxon>Desulfovibrionaceae</taxon>
        <taxon>Desulfovibrio</taxon>
    </lineage>
</organism>